<dbReference type="InterPro" id="IPR007527">
    <property type="entry name" value="Znf_SWIM"/>
</dbReference>
<proteinExistence type="predicted"/>
<dbReference type="EMBL" id="LAZR01042876">
    <property type="protein sequence ID" value="KKL08441.1"/>
    <property type="molecule type" value="Genomic_DNA"/>
</dbReference>
<organism evidence="2">
    <name type="scientific">marine sediment metagenome</name>
    <dbReference type="NCBI Taxonomy" id="412755"/>
    <lineage>
        <taxon>unclassified sequences</taxon>
        <taxon>metagenomes</taxon>
        <taxon>ecological metagenomes</taxon>
    </lineage>
</organism>
<gene>
    <name evidence="2" type="ORF">LCGC14_2575800</name>
</gene>
<dbReference type="GO" id="GO:0008270">
    <property type="term" value="F:zinc ion binding"/>
    <property type="evidence" value="ECO:0007669"/>
    <property type="project" value="InterPro"/>
</dbReference>
<reference evidence="2" key="1">
    <citation type="journal article" date="2015" name="Nature">
        <title>Complex archaea that bridge the gap between prokaryotes and eukaryotes.</title>
        <authorList>
            <person name="Spang A."/>
            <person name="Saw J.H."/>
            <person name="Jorgensen S.L."/>
            <person name="Zaremba-Niedzwiedzka K."/>
            <person name="Martijn J."/>
            <person name="Lind A.E."/>
            <person name="van Eijk R."/>
            <person name="Schleper C."/>
            <person name="Guy L."/>
            <person name="Ettema T.J."/>
        </authorList>
    </citation>
    <scope>NUCLEOTIDE SEQUENCE</scope>
</reference>
<accession>A0A0F9CS23</accession>
<evidence type="ECO:0000313" key="2">
    <source>
        <dbReference type="EMBL" id="KKL08441.1"/>
    </source>
</evidence>
<comment type="caution">
    <text evidence="2">The sequence shown here is derived from an EMBL/GenBank/DDBJ whole genome shotgun (WGS) entry which is preliminary data.</text>
</comment>
<name>A0A0F9CS23_9ZZZZ</name>
<dbReference type="PROSITE" id="PS50966">
    <property type="entry name" value="ZF_SWIM"/>
    <property type="match status" value="1"/>
</dbReference>
<feature type="domain" description="SWIM-type" evidence="1">
    <location>
        <begin position="22"/>
        <end position="60"/>
    </location>
</feature>
<evidence type="ECO:0000259" key="1">
    <source>
        <dbReference type="PROSITE" id="PS50966"/>
    </source>
</evidence>
<dbReference type="AlphaFoldDB" id="A0A0F9CS23"/>
<sequence length="64" mass="6818">MNVAQLEGAQVFTVKHTGSVHLVVVLPSLTDQLAMSCTCLAGINRTKTCKHRDAVLANIKGETP</sequence>
<protein>
    <recommendedName>
        <fullName evidence="1">SWIM-type domain-containing protein</fullName>
    </recommendedName>
</protein>